<comment type="caution">
    <text evidence="2">The sequence shown here is derived from an EMBL/GenBank/DDBJ whole genome shotgun (WGS) entry which is preliminary data.</text>
</comment>
<sequence>MEGARKENEEVGPREGEAIRWFRRKRGEIVKLERKSEWGNSLKKKKERNRDRALLSAGKKKERNGIVCKCREEERNKRDRLYLIVQCLAAQTEPSLAQVEFEPVSVAPLPTQAPPADDVAEAPPPLQAMPPPMQAEAPPLPPAIVVSA</sequence>
<dbReference type="EMBL" id="CAXHTB010000006">
    <property type="protein sequence ID" value="CAL0307649.1"/>
    <property type="molecule type" value="Genomic_DNA"/>
</dbReference>
<dbReference type="Proteomes" id="UP001497480">
    <property type="component" value="Unassembled WGS sequence"/>
</dbReference>
<keyword evidence="3" id="KW-1185">Reference proteome</keyword>
<feature type="region of interest" description="Disordered" evidence="1">
    <location>
        <begin position="108"/>
        <end position="148"/>
    </location>
</feature>
<dbReference type="AlphaFoldDB" id="A0AAV1WF30"/>
<accession>A0AAV1WF30</accession>
<feature type="region of interest" description="Disordered" evidence="1">
    <location>
        <begin position="36"/>
        <end position="62"/>
    </location>
</feature>
<feature type="compositionally biased region" description="Pro residues" evidence="1">
    <location>
        <begin position="122"/>
        <end position="142"/>
    </location>
</feature>
<gene>
    <name evidence="2" type="ORF">LLUT_LOCUS8709</name>
</gene>
<reference evidence="2 3" key="1">
    <citation type="submission" date="2024-03" db="EMBL/GenBank/DDBJ databases">
        <authorList>
            <person name="Martinez-Hernandez J."/>
        </authorList>
    </citation>
    <scope>NUCLEOTIDE SEQUENCE [LARGE SCALE GENOMIC DNA]</scope>
</reference>
<evidence type="ECO:0000256" key="1">
    <source>
        <dbReference type="SAM" id="MobiDB-lite"/>
    </source>
</evidence>
<organism evidence="2 3">
    <name type="scientific">Lupinus luteus</name>
    <name type="common">European yellow lupine</name>
    <dbReference type="NCBI Taxonomy" id="3873"/>
    <lineage>
        <taxon>Eukaryota</taxon>
        <taxon>Viridiplantae</taxon>
        <taxon>Streptophyta</taxon>
        <taxon>Embryophyta</taxon>
        <taxon>Tracheophyta</taxon>
        <taxon>Spermatophyta</taxon>
        <taxon>Magnoliopsida</taxon>
        <taxon>eudicotyledons</taxon>
        <taxon>Gunneridae</taxon>
        <taxon>Pentapetalae</taxon>
        <taxon>rosids</taxon>
        <taxon>fabids</taxon>
        <taxon>Fabales</taxon>
        <taxon>Fabaceae</taxon>
        <taxon>Papilionoideae</taxon>
        <taxon>50 kb inversion clade</taxon>
        <taxon>genistoids sensu lato</taxon>
        <taxon>core genistoids</taxon>
        <taxon>Genisteae</taxon>
        <taxon>Lupinus</taxon>
    </lineage>
</organism>
<proteinExistence type="predicted"/>
<evidence type="ECO:0000313" key="2">
    <source>
        <dbReference type="EMBL" id="CAL0307649.1"/>
    </source>
</evidence>
<name>A0AAV1WF30_LUPLU</name>
<evidence type="ECO:0000313" key="3">
    <source>
        <dbReference type="Proteomes" id="UP001497480"/>
    </source>
</evidence>
<protein>
    <submittedName>
        <fullName evidence="2">Uncharacterized protein</fullName>
    </submittedName>
</protein>